<reference evidence="1" key="1">
    <citation type="submission" date="2020-05" db="EMBL/GenBank/DDBJ databases">
        <title>Large-scale comparative analyses of tick genomes elucidate their genetic diversity and vector capacities.</title>
        <authorList>
            <person name="Jia N."/>
            <person name="Wang J."/>
            <person name="Shi W."/>
            <person name="Du L."/>
            <person name="Sun Y."/>
            <person name="Zhan W."/>
            <person name="Jiang J."/>
            <person name="Wang Q."/>
            <person name="Zhang B."/>
            <person name="Ji P."/>
            <person name="Sakyi L.B."/>
            <person name="Cui X."/>
            <person name="Yuan T."/>
            <person name="Jiang B."/>
            <person name="Yang W."/>
            <person name="Lam T.T.-Y."/>
            <person name="Chang Q."/>
            <person name="Ding S."/>
            <person name="Wang X."/>
            <person name="Zhu J."/>
            <person name="Ruan X."/>
            <person name="Zhao L."/>
            <person name="Wei J."/>
            <person name="Que T."/>
            <person name="Du C."/>
            <person name="Cheng J."/>
            <person name="Dai P."/>
            <person name="Han X."/>
            <person name="Huang E."/>
            <person name="Gao Y."/>
            <person name="Liu J."/>
            <person name="Shao H."/>
            <person name="Ye R."/>
            <person name="Li L."/>
            <person name="Wei W."/>
            <person name="Wang X."/>
            <person name="Wang C."/>
            <person name="Yang T."/>
            <person name="Huo Q."/>
            <person name="Li W."/>
            <person name="Guo W."/>
            <person name="Chen H."/>
            <person name="Zhou L."/>
            <person name="Ni X."/>
            <person name="Tian J."/>
            <person name="Zhou Y."/>
            <person name="Sheng Y."/>
            <person name="Liu T."/>
            <person name="Pan Y."/>
            <person name="Xia L."/>
            <person name="Li J."/>
            <person name="Zhao F."/>
            <person name="Cao W."/>
        </authorList>
    </citation>
    <scope>NUCLEOTIDE SEQUENCE</scope>
    <source>
        <strain evidence="1">Hyas-2018</strain>
    </source>
</reference>
<evidence type="ECO:0000313" key="1">
    <source>
        <dbReference type="EMBL" id="KAH6935502.1"/>
    </source>
</evidence>
<gene>
    <name evidence="1" type="ORF">HPB50_006287</name>
</gene>
<dbReference type="Proteomes" id="UP000821845">
    <property type="component" value="Chromosome 3"/>
</dbReference>
<evidence type="ECO:0000313" key="2">
    <source>
        <dbReference type="Proteomes" id="UP000821845"/>
    </source>
</evidence>
<dbReference type="EMBL" id="CM023483">
    <property type="protein sequence ID" value="KAH6935502.1"/>
    <property type="molecule type" value="Genomic_DNA"/>
</dbReference>
<keyword evidence="2" id="KW-1185">Reference proteome</keyword>
<name>A0ACB7SN70_HYAAI</name>
<sequence length="342" mass="39259">MDNGESTSTSNGNASEASSATPKANANAEPYCEKYYSLLKRYNAIQKQNYHLMYRIQRVKKLTTRLTKEKRFLIQRLNNYKQEKQAAMSMTQYAMNFWDTYADMAQHQANCDFSHVSMSSNPSPAHRFSGDYDAFYDPDFTAEISNKMRVPHRISVIDRDDYEKDIDTLLGRDKINEQALAMHVPDRILVRGGNQHIEGRDPLPEMRLEKSMEPEPEPILMSTPPRSLTLDMHAYPAVDAEDEAGDSAKSSLRVRRKTTLSKLHNGDISLFNNSGSVPTTPPGPLCVEDEVLALRKQIRNVSRRLIIIEQENQQRQQREIVLYSVGVLYFLLKGLMWLGRHW</sequence>
<proteinExistence type="predicted"/>
<accession>A0ACB7SN70</accession>
<comment type="caution">
    <text evidence="1">The sequence shown here is derived from an EMBL/GenBank/DDBJ whole genome shotgun (WGS) entry which is preliminary data.</text>
</comment>
<protein>
    <submittedName>
        <fullName evidence="1">Uncharacterized protein</fullName>
    </submittedName>
</protein>
<organism evidence="1 2">
    <name type="scientific">Hyalomma asiaticum</name>
    <name type="common">Tick</name>
    <dbReference type="NCBI Taxonomy" id="266040"/>
    <lineage>
        <taxon>Eukaryota</taxon>
        <taxon>Metazoa</taxon>
        <taxon>Ecdysozoa</taxon>
        <taxon>Arthropoda</taxon>
        <taxon>Chelicerata</taxon>
        <taxon>Arachnida</taxon>
        <taxon>Acari</taxon>
        <taxon>Parasitiformes</taxon>
        <taxon>Ixodida</taxon>
        <taxon>Ixodoidea</taxon>
        <taxon>Ixodidae</taxon>
        <taxon>Hyalomminae</taxon>
        <taxon>Hyalomma</taxon>
    </lineage>
</organism>